<protein>
    <submittedName>
        <fullName evidence="1">Uncharacterized protein</fullName>
    </submittedName>
</protein>
<proteinExistence type="predicted"/>
<name>A0A0R2U4A4_9GAMM</name>
<sequence length="95" mass="11023">MDKKVRINWVSTSPNQNRCDISKMKWPLVLNTKSATKTLKQKIPSGLNYSYIAKLYIGQILRLTYLLERKTNSNQLILNLYSLYKEMKGAINANK</sequence>
<organism evidence="1 2">
    <name type="scientific">SAR86 cluster bacterium BACL1 MAG-120820-bin45</name>
    <dbReference type="NCBI Taxonomy" id="1655612"/>
    <lineage>
        <taxon>Bacteria</taxon>
        <taxon>Pseudomonadati</taxon>
        <taxon>Pseudomonadota</taxon>
        <taxon>Gammaproteobacteria</taxon>
        <taxon>SAR86 cluster</taxon>
    </lineage>
</organism>
<dbReference type="Proteomes" id="UP000051027">
    <property type="component" value="Unassembled WGS sequence"/>
</dbReference>
<evidence type="ECO:0000313" key="2">
    <source>
        <dbReference type="Proteomes" id="UP000051027"/>
    </source>
</evidence>
<gene>
    <name evidence="1" type="ORF">ABS10_00845</name>
</gene>
<comment type="caution">
    <text evidence="1">The sequence shown here is derived from an EMBL/GenBank/DDBJ whole genome shotgun (WGS) entry which is preliminary data.</text>
</comment>
<dbReference type="AlphaFoldDB" id="A0A0R2U4A4"/>
<dbReference type="EMBL" id="LICS01000107">
    <property type="protein sequence ID" value="KRO94300.1"/>
    <property type="molecule type" value="Genomic_DNA"/>
</dbReference>
<evidence type="ECO:0000313" key="1">
    <source>
        <dbReference type="EMBL" id="KRO94300.1"/>
    </source>
</evidence>
<reference evidence="1 2" key="1">
    <citation type="submission" date="2015-10" db="EMBL/GenBank/DDBJ databases">
        <title>Metagenome-Assembled Genomes uncover a global brackish microbiome.</title>
        <authorList>
            <person name="Hugerth L.W."/>
            <person name="Larsson J."/>
            <person name="Alneberg J."/>
            <person name="Lindh M.V."/>
            <person name="Legrand C."/>
            <person name="Pinhassi J."/>
            <person name="Andersson A.F."/>
        </authorList>
    </citation>
    <scope>NUCLEOTIDE SEQUENCE [LARGE SCALE GENOMIC DNA]</scope>
    <source>
        <strain evidence="1">BACL1 MAG-120820-bin45</strain>
    </source>
</reference>
<accession>A0A0R2U4A4</accession>